<evidence type="ECO:0000256" key="10">
    <source>
        <dbReference type="ARBA" id="ARBA00023286"/>
    </source>
</evidence>
<keyword evidence="10" id="KW-1071">Ligand-gated ion channel</keyword>
<proteinExistence type="inferred from homology"/>
<reference evidence="16" key="1">
    <citation type="submission" date="2025-08" db="UniProtKB">
        <authorList>
            <consortium name="RefSeq"/>
        </authorList>
    </citation>
    <scope>IDENTIFICATION</scope>
</reference>
<dbReference type="GO" id="GO:0015276">
    <property type="term" value="F:ligand-gated monoatomic ion channel activity"/>
    <property type="evidence" value="ECO:0007669"/>
    <property type="project" value="InterPro"/>
</dbReference>
<keyword evidence="6" id="KW-0406">Ion transport</keyword>
<keyword evidence="5 12" id="KW-1133">Transmembrane helix</keyword>
<evidence type="ECO:0000313" key="16">
    <source>
        <dbReference type="RefSeq" id="XP_026680789.1"/>
    </source>
</evidence>
<evidence type="ECO:0000256" key="7">
    <source>
        <dbReference type="ARBA" id="ARBA00023136"/>
    </source>
</evidence>
<keyword evidence="3" id="KW-0813">Transport</keyword>
<feature type="transmembrane region" description="Helical" evidence="12">
    <location>
        <begin position="263"/>
        <end position="286"/>
    </location>
</feature>
<dbReference type="InterPro" id="IPR015683">
    <property type="entry name" value="Ionotropic_Glu_rcpt"/>
</dbReference>
<keyword evidence="15" id="KW-1185">Reference proteome</keyword>
<evidence type="ECO:0000256" key="9">
    <source>
        <dbReference type="ARBA" id="ARBA00023180"/>
    </source>
</evidence>
<dbReference type="InterPro" id="IPR001320">
    <property type="entry name" value="Iontro_rcpt_C"/>
</dbReference>
<feature type="domain" description="Ionotropic glutamate receptor C-terminal" evidence="13">
    <location>
        <begin position="99"/>
        <end position="421"/>
    </location>
</feature>
<protein>
    <submittedName>
        <fullName evidence="16">Ionotropic receptor 25a</fullName>
    </submittedName>
</protein>
<keyword evidence="4 12" id="KW-0812">Transmembrane</keyword>
<accession>A0A3Q0IX34</accession>
<dbReference type="SMART" id="SM00918">
    <property type="entry name" value="Lig_chan-Glu_bd"/>
    <property type="match status" value="1"/>
</dbReference>
<evidence type="ECO:0000256" key="12">
    <source>
        <dbReference type="SAM" id="Phobius"/>
    </source>
</evidence>
<evidence type="ECO:0000259" key="13">
    <source>
        <dbReference type="SMART" id="SM00079"/>
    </source>
</evidence>
<dbReference type="KEGG" id="dci:113468221"/>
<evidence type="ECO:0000256" key="11">
    <source>
        <dbReference type="ARBA" id="ARBA00023303"/>
    </source>
</evidence>
<organism evidence="15 16">
    <name type="scientific">Diaphorina citri</name>
    <name type="common">Asian citrus psyllid</name>
    <dbReference type="NCBI Taxonomy" id="121845"/>
    <lineage>
        <taxon>Eukaryota</taxon>
        <taxon>Metazoa</taxon>
        <taxon>Ecdysozoa</taxon>
        <taxon>Arthropoda</taxon>
        <taxon>Hexapoda</taxon>
        <taxon>Insecta</taxon>
        <taxon>Pterygota</taxon>
        <taxon>Neoptera</taxon>
        <taxon>Paraneoptera</taxon>
        <taxon>Hemiptera</taxon>
        <taxon>Sternorrhyncha</taxon>
        <taxon>Psylloidea</taxon>
        <taxon>Psyllidae</taxon>
        <taxon>Diaphorininae</taxon>
        <taxon>Diaphorina</taxon>
    </lineage>
</organism>
<dbReference type="GeneID" id="113468221"/>
<dbReference type="Proteomes" id="UP000079169">
    <property type="component" value="Unplaced"/>
</dbReference>
<dbReference type="Pfam" id="PF10613">
    <property type="entry name" value="Lig_chan-Glu_bd"/>
    <property type="match status" value="1"/>
</dbReference>
<gene>
    <name evidence="16" type="primary">LOC113468221</name>
</gene>
<dbReference type="STRING" id="121845.A0A3Q0IX34"/>
<dbReference type="InterPro" id="IPR019594">
    <property type="entry name" value="Glu/Gly-bd"/>
</dbReference>
<dbReference type="AlphaFoldDB" id="A0A3Q0IX34"/>
<dbReference type="FunFam" id="1.10.287.70:FF:000143">
    <property type="entry name" value="Probable glutamate receptor"/>
    <property type="match status" value="1"/>
</dbReference>
<evidence type="ECO:0000256" key="4">
    <source>
        <dbReference type="ARBA" id="ARBA00022692"/>
    </source>
</evidence>
<dbReference type="RefSeq" id="XP_026680789.1">
    <property type="nucleotide sequence ID" value="XM_026824988.1"/>
</dbReference>
<comment type="subcellular location">
    <subcellularLocation>
        <location evidence="1">Membrane</location>
        <topology evidence="1">Multi-pass membrane protein</topology>
    </subcellularLocation>
</comment>
<evidence type="ECO:0000256" key="6">
    <source>
        <dbReference type="ARBA" id="ARBA00023065"/>
    </source>
</evidence>
<evidence type="ECO:0000259" key="14">
    <source>
        <dbReference type="SMART" id="SM00918"/>
    </source>
</evidence>
<evidence type="ECO:0000256" key="3">
    <source>
        <dbReference type="ARBA" id="ARBA00022448"/>
    </source>
</evidence>
<comment type="similarity">
    <text evidence="2">Belongs to the glutamate-gated ion channel (TC 1.A.10.1) family.</text>
</comment>
<dbReference type="GO" id="GO:0016020">
    <property type="term" value="C:membrane"/>
    <property type="evidence" value="ECO:0007669"/>
    <property type="project" value="UniProtKB-SubCell"/>
</dbReference>
<name>A0A3Q0IX34_DIACI</name>
<dbReference type="Pfam" id="PF00060">
    <property type="entry name" value="Lig_chan"/>
    <property type="match status" value="1"/>
</dbReference>
<keyword evidence="9" id="KW-0325">Glycoprotein</keyword>
<dbReference type="SUPFAM" id="SSF81324">
    <property type="entry name" value="Voltage-gated potassium channels"/>
    <property type="match status" value="1"/>
</dbReference>
<dbReference type="CTD" id="31867"/>
<evidence type="ECO:0000313" key="15">
    <source>
        <dbReference type="Proteomes" id="UP000079169"/>
    </source>
</evidence>
<keyword evidence="11" id="KW-0407">Ion channel</keyword>
<dbReference type="SUPFAM" id="SSF53850">
    <property type="entry name" value="Periplasmic binding protein-like II"/>
    <property type="match status" value="1"/>
</dbReference>
<evidence type="ECO:0000256" key="5">
    <source>
        <dbReference type="ARBA" id="ARBA00022989"/>
    </source>
</evidence>
<evidence type="ECO:0000256" key="1">
    <source>
        <dbReference type="ARBA" id="ARBA00004141"/>
    </source>
</evidence>
<sequence length="422" mass="48452">MRISTFAALTNDVIRSLRTRNPYPTFIVLVGEQTKLQQVFLPTNNPPLMFSENTSLISYKLDLNMSTWIAPNRSLIQLGTYNTQNGFNTSRSVEKIPRYFRIGSVVSIPWTMPVRDPLTGYIMRDYQDREMYQGYCIDLINELAKTMNFQYELVIASRFGKKLANNSWTGLVGMLMRGRKPISEFEKTYQIGSCKDTLWRAWWNLVWATADAVRSDIPSNATNIRKLRRIFTLKESIWFALTSFTPQGGGEAPKALSGRTLVAAYWLFVVLMLATFTANLAAFLTVERMQSPVQSLEQLARQSRINYTVVDNSNAHEYFKNMKHAEDIIYRVWKEITLNASNDQKKFRVWDYPVKEQYGQILEAIEKTGPVSDAKTGFDKVLESEQGEFALIHDSAEIKYEVSKNCNLTEVGELFAEQPYSQ</sequence>
<dbReference type="PaxDb" id="121845-A0A3Q0IX34"/>
<keyword evidence="7 12" id="KW-0472">Membrane</keyword>
<feature type="domain" description="Ionotropic glutamate receptor L-glutamate and glycine-binding" evidence="14">
    <location>
        <begin position="109"/>
        <end position="177"/>
    </location>
</feature>
<dbReference type="SMART" id="SM00079">
    <property type="entry name" value="PBPe"/>
    <property type="match status" value="1"/>
</dbReference>
<evidence type="ECO:0000256" key="8">
    <source>
        <dbReference type="ARBA" id="ARBA00023170"/>
    </source>
</evidence>
<dbReference type="PANTHER" id="PTHR18966">
    <property type="entry name" value="IONOTROPIC GLUTAMATE RECEPTOR"/>
    <property type="match status" value="1"/>
</dbReference>
<evidence type="ECO:0000256" key="2">
    <source>
        <dbReference type="ARBA" id="ARBA00008685"/>
    </source>
</evidence>
<keyword evidence="8 16" id="KW-0675">Receptor</keyword>
<dbReference type="Gene3D" id="3.40.190.10">
    <property type="entry name" value="Periplasmic binding protein-like II"/>
    <property type="match status" value="2"/>
</dbReference>